<keyword evidence="2" id="KW-1185">Reference proteome</keyword>
<evidence type="ECO:0000313" key="2">
    <source>
        <dbReference type="Proteomes" id="UP001054945"/>
    </source>
</evidence>
<protein>
    <submittedName>
        <fullName evidence="1">Uncharacterized protein</fullName>
    </submittedName>
</protein>
<dbReference type="Proteomes" id="UP001054945">
    <property type="component" value="Unassembled WGS sequence"/>
</dbReference>
<comment type="caution">
    <text evidence="1">The sequence shown here is derived from an EMBL/GenBank/DDBJ whole genome shotgun (WGS) entry which is preliminary data.</text>
</comment>
<evidence type="ECO:0000313" key="1">
    <source>
        <dbReference type="EMBL" id="GIY08648.1"/>
    </source>
</evidence>
<reference evidence="1 2" key="1">
    <citation type="submission" date="2021-06" db="EMBL/GenBank/DDBJ databases">
        <title>Caerostris extrusa draft genome.</title>
        <authorList>
            <person name="Kono N."/>
            <person name="Arakawa K."/>
        </authorList>
    </citation>
    <scope>NUCLEOTIDE SEQUENCE [LARGE SCALE GENOMIC DNA]</scope>
</reference>
<gene>
    <name evidence="1" type="ORF">CEXT_535921</name>
</gene>
<organism evidence="1 2">
    <name type="scientific">Caerostris extrusa</name>
    <name type="common">Bark spider</name>
    <name type="synonym">Caerostris bankana</name>
    <dbReference type="NCBI Taxonomy" id="172846"/>
    <lineage>
        <taxon>Eukaryota</taxon>
        <taxon>Metazoa</taxon>
        <taxon>Ecdysozoa</taxon>
        <taxon>Arthropoda</taxon>
        <taxon>Chelicerata</taxon>
        <taxon>Arachnida</taxon>
        <taxon>Araneae</taxon>
        <taxon>Araneomorphae</taxon>
        <taxon>Entelegynae</taxon>
        <taxon>Araneoidea</taxon>
        <taxon>Araneidae</taxon>
        <taxon>Caerostris</taxon>
    </lineage>
</organism>
<name>A0AAV4QF06_CAEEX</name>
<dbReference type="EMBL" id="BPLR01006274">
    <property type="protein sequence ID" value="GIY08648.1"/>
    <property type="molecule type" value="Genomic_DNA"/>
</dbReference>
<sequence length="118" mass="13067">MPAIMMEAAENSLLNPQMTPVKCSPKHIYSPEPLRKKASGIYINYTLSDLRHGKGVQHRAARRKDMAGKTKCTIKGSVLMRLQGSNSLDHKVKMECLEKEEHSFSSNISGVGEGNVLK</sequence>
<dbReference type="AlphaFoldDB" id="A0AAV4QF06"/>
<accession>A0AAV4QF06</accession>
<proteinExistence type="predicted"/>